<gene>
    <name evidence="15" type="ORF">PECUL_23A005520</name>
</gene>
<dbReference type="FunFam" id="3.40.50.2300:FF:000016">
    <property type="entry name" value="Taste 1 receptor member 2"/>
    <property type="match status" value="1"/>
</dbReference>
<feature type="transmembrane region" description="Helical" evidence="12">
    <location>
        <begin position="631"/>
        <end position="652"/>
    </location>
</feature>
<dbReference type="FunFam" id="2.10.50.30:FF:000004">
    <property type="entry name" value="Taste receptor type 1 member 3-like protein"/>
    <property type="match status" value="1"/>
</dbReference>
<keyword evidence="6" id="KW-0297">G-protein coupled receptor</keyword>
<feature type="transmembrane region" description="Helical" evidence="12">
    <location>
        <begin position="702"/>
        <end position="725"/>
    </location>
</feature>
<dbReference type="Pfam" id="PF00003">
    <property type="entry name" value="7tm_3"/>
    <property type="match status" value="1"/>
</dbReference>
<keyword evidence="4 13" id="KW-0732">Signal</keyword>
<evidence type="ECO:0000256" key="9">
    <source>
        <dbReference type="ARBA" id="ARBA00023180"/>
    </source>
</evidence>
<feature type="domain" description="G-protein coupled receptors family 3 profile" evidence="14">
    <location>
        <begin position="594"/>
        <end position="842"/>
    </location>
</feature>
<evidence type="ECO:0000313" key="15">
    <source>
        <dbReference type="EMBL" id="CAH2252064.1"/>
    </source>
</evidence>
<dbReference type="Gene3D" id="2.10.50.30">
    <property type="entry name" value="GPCR, family 3, nine cysteines domain"/>
    <property type="match status" value="1"/>
</dbReference>
<evidence type="ECO:0000256" key="12">
    <source>
        <dbReference type="SAM" id="Phobius"/>
    </source>
</evidence>
<dbReference type="InterPro" id="IPR038550">
    <property type="entry name" value="GPCR_3_9-Cys_sf"/>
</dbReference>
<evidence type="ECO:0000256" key="1">
    <source>
        <dbReference type="ARBA" id="ARBA00004651"/>
    </source>
</evidence>
<evidence type="ECO:0000256" key="11">
    <source>
        <dbReference type="ARBA" id="ARBA00038492"/>
    </source>
</evidence>
<sequence length="910" mass="103027">MLQQLLFHTLMSCLFWRLMLFCDVQKRPIAHLPGDIIIGGIFPIHKEVSNLTGRTDANDFICTGLQPRSVTDALSMIFAIEQINNSTFLPGITLGYEIYDSCSDALMATQAMLQLLPEAMSTNNSKECKATETVPSVKAVVGEEYSEISIAIARFLSLHFIPQISPASTAAILSDKVRFPSFLRTVPNDKHQTEAMVKLIRTFWWNWVGIISSDDDYGRSALDFLNILFPQHGICRAFSKIVPSYGEHPDLPNVITSITNELSTNKANIIIIIAKGPFVVKLFKEVIRLNISKTWIASDAWSTSKEVSSIKNIEKIGTILGFNFKENRAPGITEYLLNLNPREPEARNDFLKEYKELRFGCTDEYRIYLECIESALENCSNSESIKQKSPLACRIENIYLANDDYLLNNTEWGKSHSTYMAIEAISSALKNLICKDGTCEKNQSLSPQELLKEIKNGTYSRSGEIFRFDSVGDVLNGYDVINWQYLNHTTEFKIVGNYDISDGIITLNKSIFMWNTDTDMAPFSNCSQSCSPGEYKKHSDISCCYECIKCADNYFSSTTDETQCTKCQLFEWSNSGSSTCENRTVQYLEWSNPFAITLITFTISGLLLLLAIGILFIKFSNKPPVRAAGGNYSYLIIASLLSSLASIFFFIGQPSHTFCQIRQPLYGISFTLCVSCILIKSLRIIFAFHLANRLKKFTKLSYTPLAIIIILTGIQICICVLWMILRRPFYLEDYKIPQFLVLQCDEGSYVSFGIMLGYIGCLALICFILAYKGRKLPEKYNEARSITFSMLIYIFVWIIFIPVYMNTSGIYLSAVQVVAILASVYGVIFCHLLPACYIILFKRKNCNRELYLKSVCAFYRARQRVFSIRNTGLQSQPTDSNLEAQVTNISQLQPKRRSTAVTVKRRRKSF</sequence>
<evidence type="ECO:0000256" key="2">
    <source>
        <dbReference type="ARBA" id="ARBA00022475"/>
    </source>
</evidence>
<keyword evidence="9" id="KW-0325">Glycoprotein</keyword>
<feature type="transmembrane region" description="Helical" evidence="12">
    <location>
        <begin position="749"/>
        <end position="771"/>
    </location>
</feature>
<keyword evidence="10" id="KW-0807">Transducer</keyword>
<dbReference type="EMBL" id="OW240913">
    <property type="protein sequence ID" value="CAH2252064.1"/>
    <property type="molecule type" value="Genomic_DNA"/>
</dbReference>
<dbReference type="GO" id="GO:0050909">
    <property type="term" value="P:sensory perception of taste"/>
    <property type="evidence" value="ECO:0007669"/>
    <property type="project" value="UniProtKB-ARBA"/>
</dbReference>
<comment type="subcellular location">
    <subcellularLocation>
        <location evidence="1">Cell membrane</location>
        <topology evidence="1">Multi-pass membrane protein</topology>
    </subcellularLocation>
</comment>
<feature type="transmembrane region" description="Helical" evidence="12">
    <location>
        <begin position="594"/>
        <end position="619"/>
    </location>
</feature>
<reference evidence="15" key="1">
    <citation type="submission" date="2022-03" db="EMBL/GenBank/DDBJ databases">
        <authorList>
            <person name="Alioto T."/>
            <person name="Alioto T."/>
            <person name="Gomez Garrido J."/>
        </authorList>
    </citation>
    <scope>NUCLEOTIDE SEQUENCE</scope>
</reference>
<dbReference type="PANTHER" id="PTHR24061">
    <property type="entry name" value="CALCIUM-SENSING RECEPTOR-RELATED"/>
    <property type="match status" value="1"/>
</dbReference>
<keyword evidence="3 12" id="KW-0812">Transmembrane</keyword>
<proteinExistence type="inferred from homology"/>
<dbReference type="PROSITE" id="PS50259">
    <property type="entry name" value="G_PROTEIN_RECEP_F3_4"/>
    <property type="match status" value="1"/>
</dbReference>
<keyword evidence="16" id="KW-1185">Reference proteome</keyword>
<accession>A0AAD1RFW7</accession>
<dbReference type="InterPro" id="IPR011500">
    <property type="entry name" value="GPCR_3_9-Cys_dom"/>
</dbReference>
<name>A0AAD1RFW7_PELCU</name>
<dbReference type="SUPFAM" id="SSF53822">
    <property type="entry name" value="Periplasmic binding protein-like I"/>
    <property type="match status" value="1"/>
</dbReference>
<dbReference type="InterPro" id="IPR000068">
    <property type="entry name" value="GPCR_3_Ca_sens_rcpt-rel"/>
</dbReference>
<evidence type="ECO:0000256" key="13">
    <source>
        <dbReference type="SAM" id="SignalP"/>
    </source>
</evidence>
<evidence type="ECO:0000256" key="8">
    <source>
        <dbReference type="ARBA" id="ARBA00023170"/>
    </source>
</evidence>
<dbReference type="GO" id="GO:0004930">
    <property type="term" value="F:G protein-coupled receptor activity"/>
    <property type="evidence" value="ECO:0007669"/>
    <property type="project" value="UniProtKB-KW"/>
</dbReference>
<feature type="chain" id="PRO_5042132792" evidence="13">
    <location>
        <begin position="27"/>
        <end position="910"/>
    </location>
</feature>
<evidence type="ECO:0000256" key="4">
    <source>
        <dbReference type="ARBA" id="ARBA00022729"/>
    </source>
</evidence>
<feature type="signal peptide" evidence="13">
    <location>
        <begin position="1"/>
        <end position="26"/>
    </location>
</feature>
<comment type="similarity">
    <text evidence="11">Belongs to the G-protein coupled receptor 3 family. TAS1R subfamily.</text>
</comment>
<evidence type="ECO:0000256" key="7">
    <source>
        <dbReference type="ARBA" id="ARBA00023136"/>
    </source>
</evidence>
<evidence type="ECO:0000259" key="14">
    <source>
        <dbReference type="PROSITE" id="PS50259"/>
    </source>
</evidence>
<keyword evidence="7 12" id="KW-0472">Membrane</keyword>
<dbReference type="GO" id="GO:0005886">
    <property type="term" value="C:plasma membrane"/>
    <property type="evidence" value="ECO:0007669"/>
    <property type="project" value="UniProtKB-SubCell"/>
</dbReference>
<dbReference type="Gene3D" id="3.40.50.2300">
    <property type="match status" value="2"/>
</dbReference>
<dbReference type="InterPro" id="IPR028082">
    <property type="entry name" value="Peripla_BP_I"/>
</dbReference>
<organism evidence="15 16">
    <name type="scientific">Pelobates cultripes</name>
    <name type="common">Western spadefoot toad</name>
    <dbReference type="NCBI Taxonomy" id="61616"/>
    <lineage>
        <taxon>Eukaryota</taxon>
        <taxon>Metazoa</taxon>
        <taxon>Chordata</taxon>
        <taxon>Craniata</taxon>
        <taxon>Vertebrata</taxon>
        <taxon>Euteleostomi</taxon>
        <taxon>Amphibia</taxon>
        <taxon>Batrachia</taxon>
        <taxon>Anura</taxon>
        <taxon>Pelobatoidea</taxon>
        <taxon>Pelobatidae</taxon>
        <taxon>Pelobates</taxon>
    </lineage>
</organism>
<dbReference type="InterPro" id="IPR000337">
    <property type="entry name" value="GPCR_3"/>
</dbReference>
<evidence type="ECO:0000313" key="16">
    <source>
        <dbReference type="Proteomes" id="UP001295444"/>
    </source>
</evidence>
<dbReference type="InterPro" id="IPR017978">
    <property type="entry name" value="GPCR_3_C"/>
</dbReference>
<dbReference type="InterPro" id="IPR001828">
    <property type="entry name" value="ANF_lig-bd_rcpt"/>
</dbReference>
<keyword evidence="5 12" id="KW-1133">Transmembrane helix</keyword>
<dbReference type="PANTHER" id="PTHR24061:SF506">
    <property type="entry name" value="G-PROTEIN COUPLED RECEPTOR FAMILY C GROUP 6 MEMBER A-LIKE PRECURSOR"/>
    <property type="match status" value="1"/>
</dbReference>
<evidence type="ECO:0000256" key="5">
    <source>
        <dbReference type="ARBA" id="ARBA00022989"/>
    </source>
</evidence>
<feature type="transmembrane region" description="Helical" evidence="12">
    <location>
        <begin position="664"/>
        <end position="690"/>
    </location>
</feature>
<dbReference type="PRINTS" id="PR00248">
    <property type="entry name" value="GPCRMGR"/>
</dbReference>
<keyword evidence="2" id="KW-1003">Cell membrane</keyword>
<dbReference type="AlphaFoldDB" id="A0AAD1RFW7"/>
<feature type="transmembrane region" description="Helical" evidence="12">
    <location>
        <begin position="783"/>
        <end position="804"/>
    </location>
</feature>
<dbReference type="PRINTS" id="PR00592">
    <property type="entry name" value="CASENSINGR"/>
</dbReference>
<evidence type="ECO:0000256" key="3">
    <source>
        <dbReference type="ARBA" id="ARBA00022692"/>
    </source>
</evidence>
<keyword evidence="8 15" id="KW-0675">Receptor</keyword>
<evidence type="ECO:0000256" key="6">
    <source>
        <dbReference type="ARBA" id="ARBA00023040"/>
    </source>
</evidence>
<dbReference type="Pfam" id="PF07562">
    <property type="entry name" value="NCD3G"/>
    <property type="match status" value="1"/>
</dbReference>
<protein>
    <submittedName>
        <fullName evidence="15">G- coupled receptor family C group 6 member A-like</fullName>
    </submittedName>
</protein>
<dbReference type="Proteomes" id="UP001295444">
    <property type="component" value="Chromosome 02"/>
</dbReference>
<dbReference type="Pfam" id="PF01094">
    <property type="entry name" value="ANF_receptor"/>
    <property type="match status" value="1"/>
</dbReference>
<feature type="transmembrane region" description="Helical" evidence="12">
    <location>
        <begin position="810"/>
        <end position="840"/>
    </location>
</feature>
<evidence type="ECO:0000256" key="10">
    <source>
        <dbReference type="ARBA" id="ARBA00023224"/>
    </source>
</evidence>